<feature type="transmembrane region" description="Helical" evidence="7">
    <location>
        <begin position="176"/>
        <end position="195"/>
    </location>
</feature>
<comment type="similarity">
    <text evidence="7">Belongs to the binding-protein-dependent transport system permease family.</text>
</comment>
<feature type="transmembrane region" description="Helical" evidence="7">
    <location>
        <begin position="291"/>
        <end position="308"/>
    </location>
</feature>
<evidence type="ECO:0000256" key="5">
    <source>
        <dbReference type="ARBA" id="ARBA00022989"/>
    </source>
</evidence>
<evidence type="ECO:0000256" key="4">
    <source>
        <dbReference type="ARBA" id="ARBA00022692"/>
    </source>
</evidence>
<protein>
    <submittedName>
        <fullName evidence="9">Sugar ABC transporter permease</fullName>
    </submittedName>
</protein>
<evidence type="ECO:0000256" key="3">
    <source>
        <dbReference type="ARBA" id="ARBA00022475"/>
    </source>
</evidence>
<dbReference type="CDD" id="cd06261">
    <property type="entry name" value="TM_PBP2"/>
    <property type="match status" value="1"/>
</dbReference>
<comment type="caution">
    <text evidence="9">The sequence shown here is derived from an EMBL/GenBank/DDBJ whole genome shotgun (WGS) entry which is preliminary data.</text>
</comment>
<evidence type="ECO:0000256" key="2">
    <source>
        <dbReference type="ARBA" id="ARBA00022448"/>
    </source>
</evidence>
<evidence type="ECO:0000313" key="9">
    <source>
        <dbReference type="EMBL" id="MBW7455873.1"/>
    </source>
</evidence>
<feature type="transmembrane region" description="Helical" evidence="7">
    <location>
        <begin position="90"/>
        <end position="111"/>
    </location>
</feature>
<sequence>MLPSGWQGGRYDIGREEGLKMRIKENWAGLLFSTPFIIGFLLFTLYPTGASLVYSFTDFNLFKSLKWVGLDNYKWIFEDKDVWISVRNTLYMVVFATPVTLIAGLLTAQLLNLKVKGLPIFRTLFYIPSIVPVIASSLVWMWVLNPGSGLINSFLGMFGVLGPNWLLDAAWTKPSLILMLAWGCGGTMIIFLAALQDVSRSLYEAADIDGAGSIRKFFNVTLPSISSIILFQLIMSLITYFQFFSQAFMLSSLSASGPDQTMQGPEKSLLFYAILLYREAFVDFRMGHASAMAWVLFVITALVTWLVFRGSKKWVTYGGE</sequence>
<feature type="transmembrane region" description="Helical" evidence="7">
    <location>
        <begin position="225"/>
        <end position="248"/>
    </location>
</feature>
<comment type="subcellular location">
    <subcellularLocation>
        <location evidence="1 7">Cell membrane</location>
        <topology evidence="1 7">Multi-pass membrane protein</topology>
    </subcellularLocation>
</comment>
<dbReference type="Gene3D" id="1.10.3720.10">
    <property type="entry name" value="MetI-like"/>
    <property type="match status" value="1"/>
</dbReference>
<dbReference type="PANTHER" id="PTHR30193">
    <property type="entry name" value="ABC TRANSPORTER PERMEASE PROTEIN"/>
    <property type="match status" value="1"/>
</dbReference>
<keyword evidence="6 7" id="KW-0472">Membrane</keyword>
<evidence type="ECO:0000256" key="1">
    <source>
        <dbReference type="ARBA" id="ARBA00004651"/>
    </source>
</evidence>
<evidence type="ECO:0000313" key="10">
    <source>
        <dbReference type="Proteomes" id="UP001519887"/>
    </source>
</evidence>
<evidence type="ECO:0000259" key="8">
    <source>
        <dbReference type="PROSITE" id="PS50928"/>
    </source>
</evidence>
<keyword evidence="10" id="KW-1185">Reference proteome</keyword>
<keyword evidence="3" id="KW-1003">Cell membrane</keyword>
<dbReference type="InterPro" id="IPR051393">
    <property type="entry name" value="ABC_transporter_permease"/>
</dbReference>
<dbReference type="PROSITE" id="PS50928">
    <property type="entry name" value="ABC_TM1"/>
    <property type="match status" value="1"/>
</dbReference>
<feature type="domain" description="ABC transmembrane type-1" evidence="8">
    <location>
        <begin position="86"/>
        <end position="307"/>
    </location>
</feature>
<name>A0ABS7C4L3_9BACL</name>
<gene>
    <name evidence="9" type="ORF">K0U00_17745</name>
</gene>
<dbReference type="EMBL" id="JAHZIK010000451">
    <property type="protein sequence ID" value="MBW7455873.1"/>
    <property type="molecule type" value="Genomic_DNA"/>
</dbReference>
<dbReference type="InterPro" id="IPR000515">
    <property type="entry name" value="MetI-like"/>
</dbReference>
<keyword evidence="4 7" id="KW-0812">Transmembrane</keyword>
<accession>A0ABS7C4L3</accession>
<proteinExistence type="inferred from homology"/>
<reference evidence="9 10" key="1">
    <citation type="submission" date="2021-07" db="EMBL/GenBank/DDBJ databases">
        <title>Paenibacillus radiodurans sp. nov., isolated from the southeastern edge of Tengger Desert.</title>
        <authorList>
            <person name="Zhang G."/>
        </authorList>
    </citation>
    <scope>NUCLEOTIDE SEQUENCE [LARGE SCALE GENOMIC DNA]</scope>
    <source>
        <strain evidence="9 10">CCM 7311</strain>
    </source>
</reference>
<evidence type="ECO:0000256" key="7">
    <source>
        <dbReference type="RuleBase" id="RU363032"/>
    </source>
</evidence>
<dbReference type="SUPFAM" id="SSF161098">
    <property type="entry name" value="MetI-like"/>
    <property type="match status" value="1"/>
</dbReference>
<dbReference type="Pfam" id="PF00528">
    <property type="entry name" value="BPD_transp_1"/>
    <property type="match status" value="1"/>
</dbReference>
<feature type="transmembrane region" description="Helical" evidence="7">
    <location>
        <begin position="27"/>
        <end position="46"/>
    </location>
</feature>
<organism evidence="9 10">
    <name type="scientific">Paenibacillus sepulcri</name>
    <dbReference type="NCBI Taxonomy" id="359917"/>
    <lineage>
        <taxon>Bacteria</taxon>
        <taxon>Bacillati</taxon>
        <taxon>Bacillota</taxon>
        <taxon>Bacilli</taxon>
        <taxon>Bacillales</taxon>
        <taxon>Paenibacillaceae</taxon>
        <taxon>Paenibacillus</taxon>
    </lineage>
</organism>
<dbReference type="Proteomes" id="UP001519887">
    <property type="component" value="Unassembled WGS sequence"/>
</dbReference>
<evidence type="ECO:0000256" key="6">
    <source>
        <dbReference type="ARBA" id="ARBA00023136"/>
    </source>
</evidence>
<keyword evidence="5 7" id="KW-1133">Transmembrane helix</keyword>
<feature type="transmembrane region" description="Helical" evidence="7">
    <location>
        <begin position="149"/>
        <end position="167"/>
    </location>
</feature>
<dbReference type="PANTHER" id="PTHR30193:SF1">
    <property type="entry name" value="ABC TRANSPORTER PERMEASE PROTEIN YESP-RELATED"/>
    <property type="match status" value="1"/>
</dbReference>
<dbReference type="InterPro" id="IPR035906">
    <property type="entry name" value="MetI-like_sf"/>
</dbReference>
<keyword evidence="2 7" id="KW-0813">Transport</keyword>
<feature type="transmembrane region" description="Helical" evidence="7">
    <location>
        <begin position="123"/>
        <end position="143"/>
    </location>
</feature>